<dbReference type="GO" id="GO:0003677">
    <property type="term" value="F:DNA binding"/>
    <property type="evidence" value="ECO:0007669"/>
    <property type="project" value="UniProtKB-UniRule"/>
</dbReference>
<evidence type="ECO:0000256" key="3">
    <source>
        <dbReference type="ARBA" id="ARBA00022833"/>
    </source>
</evidence>
<feature type="domain" description="C2H2-type" evidence="8">
    <location>
        <begin position="310"/>
        <end position="339"/>
    </location>
</feature>
<dbReference type="SMART" id="SM00355">
    <property type="entry name" value="ZnF_C2H2"/>
    <property type="match status" value="4"/>
</dbReference>
<evidence type="ECO:0000256" key="6">
    <source>
        <dbReference type="PROSITE-ProRule" id="PRU00309"/>
    </source>
</evidence>
<dbReference type="AlphaFoldDB" id="A0A9J6CFF7"/>
<keyword evidence="4 6" id="KW-0238">DNA-binding</keyword>
<dbReference type="PROSITE" id="PS50157">
    <property type="entry name" value="ZINC_FINGER_C2H2_2"/>
    <property type="match status" value="2"/>
</dbReference>
<evidence type="ECO:0000256" key="7">
    <source>
        <dbReference type="SAM" id="MobiDB-lite"/>
    </source>
</evidence>
<evidence type="ECO:0000259" key="8">
    <source>
        <dbReference type="PROSITE" id="PS50157"/>
    </source>
</evidence>
<dbReference type="GO" id="GO:0008270">
    <property type="term" value="F:zinc ion binding"/>
    <property type="evidence" value="ECO:0007669"/>
    <property type="project" value="UniProtKB-KW"/>
</dbReference>
<feature type="region of interest" description="Disordered" evidence="7">
    <location>
        <begin position="159"/>
        <end position="229"/>
    </location>
</feature>
<comment type="caution">
    <text evidence="10">The sequence shown here is derived from an EMBL/GenBank/DDBJ whole genome shotgun (WGS) entry which is preliminary data.</text>
</comment>
<dbReference type="Proteomes" id="UP001107558">
    <property type="component" value="Chromosome 1"/>
</dbReference>
<protein>
    <recommendedName>
        <fullName evidence="12">Zinc finger protein</fullName>
    </recommendedName>
</protein>
<evidence type="ECO:0000313" key="10">
    <source>
        <dbReference type="EMBL" id="KAG5680882.1"/>
    </source>
</evidence>
<dbReference type="EMBL" id="JADBJN010000001">
    <property type="protein sequence ID" value="KAG5680882.1"/>
    <property type="molecule type" value="Genomic_DNA"/>
</dbReference>
<name>A0A9J6CFF7_POLVA</name>
<evidence type="ECO:0000256" key="1">
    <source>
        <dbReference type="ARBA" id="ARBA00022723"/>
    </source>
</evidence>
<dbReference type="SMART" id="SM00692">
    <property type="entry name" value="DM3"/>
    <property type="match status" value="1"/>
</dbReference>
<gene>
    <name evidence="10" type="ORF">PVAND_010361</name>
</gene>
<evidence type="ECO:0000256" key="5">
    <source>
        <dbReference type="PROSITE-ProRule" id="PRU00042"/>
    </source>
</evidence>
<keyword evidence="1" id="KW-0479">Metal-binding</keyword>
<evidence type="ECO:0000313" key="11">
    <source>
        <dbReference type="Proteomes" id="UP001107558"/>
    </source>
</evidence>
<organism evidence="10 11">
    <name type="scientific">Polypedilum vanderplanki</name>
    <name type="common">Sleeping chironomid midge</name>
    <dbReference type="NCBI Taxonomy" id="319348"/>
    <lineage>
        <taxon>Eukaryota</taxon>
        <taxon>Metazoa</taxon>
        <taxon>Ecdysozoa</taxon>
        <taxon>Arthropoda</taxon>
        <taxon>Hexapoda</taxon>
        <taxon>Insecta</taxon>
        <taxon>Pterygota</taxon>
        <taxon>Neoptera</taxon>
        <taxon>Endopterygota</taxon>
        <taxon>Diptera</taxon>
        <taxon>Nematocera</taxon>
        <taxon>Chironomoidea</taxon>
        <taxon>Chironomidae</taxon>
        <taxon>Chironominae</taxon>
        <taxon>Polypedilum</taxon>
        <taxon>Polypedilum</taxon>
    </lineage>
</organism>
<dbReference type="SUPFAM" id="SSF57716">
    <property type="entry name" value="Glucocorticoid receptor-like (DNA-binding domain)"/>
    <property type="match status" value="1"/>
</dbReference>
<dbReference type="Pfam" id="PF05485">
    <property type="entry name" value="THAP"/>
    <property type="match status" value="1"/>
</dbReference>
<feature type="domain" description="C2H2-type" evidence="8">
    <location>
        <begin position="242"/>
        <end position="270"/>
    </location>
</feature>
<evidence type="ECO:0000256" key="4">
    <source>
        <dbReference type="ARBA" id="ARBA00023125"/>
    </source>
</evidence>
<dbReference type="InterPro" id="IPR013087">
    <property type="entry name" value="Znf_C2H2_type"/>
</dbReference>
<accession>A0A9J6CFF7</accession>
<reference evidence="10" key="1">
    <citation type="submission" date="2021-03" db="EMBL/GenBank/DDBJ databases">
        <title>Chromosome level genome of the anhydrobiotic midge Polypedilum vanderplanki.</title>
        <authorList>
            <person name="Yoshida Y."/>
            <person name="Kikawada T."/>
            <person name="Gusev O."/>
        </authorList>
    </citation>
    <scope>NUCLEOTIDE SEQUENCE</scope>
    <source>
        <strain evidence="10">NIAS01</strain>
        <tissue evidence="10">Whole body or cell culture</tissue>
    </source>
</reference>
<dbReference type="PROSITE" id="PS50950">
    <property type="entry name" value="ZF_THAP"/>
    <property type="match status" value="1"/>
</dbReference>
<dbReference type="OrthoDB" id="7107965at2759"/>
<proteinExistence type="predicted"/>
<evidence type="ECO:0000256" key="2">
    <source>
        <dbReference type="ARBA" id="ARBA00022771"/>
    </source>
</evidence>
<evidence type="ECO:0008006" key="12">
    <source>
        <dbReference type="Google" id="ProtNLM"/>
    </source>
</evidence>
<dbReference type="PROSITE" id="PS00028">
    <property type="entry name" value="ZINC_FINGER_C2H2_1"/>
    <property type="match status" value="3"/>
</dbReference>
<feature type="domain" description="THAP-type" evidence="9">
    <location>
        <begin position="1"/>
        <end position="67"/>
    </location>
</feature>
<keyword evidence="2 5" id="KW-0863">Zinc-finger</keyword>
<feature type="compositionally biased region" description="Basic and acidic residues" evidence="7">
    <location>
        <begin position="219"/>
        <end position="229"/>
    </location>
</feature>
<keyword evidence="3" id="KW-0862">Zinc</keyword>
<keyword evidence="11" id="KW-1185">Reference proteome</keyword>
<dbReference type="SMART" id="SM00980">
    <property type="entry name" value="THAP"/>
    <property type="match status" value="1"/>
</dbReference>
<evidence type="ECO:0000259" key="9">
    <source>
        <dbReference type="PROSITE" id="PS50950"/>
    </source>
</evidence>
<dbReference type="InterPro" id="IPR006612">
    <property type="entry name" value="THAP_Znf"/>
</dbReference>
<feature type="compositionally biased region" description="Basic and acidic residues" evidence="7">
    <location>
        <begin position="191"/>
        <end position="209"/>
    </location>
</feature>
<sequence>MAQCIVKSCKSKNRELFCAPDDKNKLRKWKQILGTAESNFLICEVHFDQKYIGREKFLQQDAYPSILIEENEYTSEEFCQCCLKTFEANDSRMNVSEKLQKIFINYTSFEIEINSFLCIECHDKLLDVDNFLKSVMIKHEIKMNQLAIKSEPVVEIDEDYGEVQSSSELQDDVTDQRYSRSPSRRPTLVPKKIETLMHQSSYEKNKRPDSSSNDSQQSEAKRPRLNRSEASHDHGFLTNLNLQCNKCYQTFPTNLTLKLHHESDHVNDKVKITQRKSAGKFGCVPQCGITFDTYHFLQKHREECQYCPRLKCNQPYCRARFGTVEELIEHQKGHDSLRCRECKLQFSSFEELNEHQITDHKRLMEGVSRRSRGRPRKLRPEDQIYDEMGNFDDLQLEQSEESHDTENSKVKCLKCEMMIFPADLNVHMKEYHYNKRNS</sequence>